<keyword evidence="2" id="KW-1185">Reference proteome</keyword>
<accession>A0ACC2NDM0</accession>
<gene>
    <name evidence="1" type="ORF">QAD02_000423</name>
</gene>
<evidence type="ECO:0000313" key="2">
    <source>
        <dbReference type="Proteomes" id="UP001239111"/>
    </source>
</evidence>
<dbReference type="Proteomes" id="UP001239111">
    <property type="component" value="Chromosome 3"/>
</dbReference>
<evidence type="ECO:0000313" key="1">
    <source>
        <dbReference type="EMBL" id="KAJ8669164.1"/>
    </source>
</evidence>
<name>A0ACC2NDM0_9HYME</name>
<sequence>MKYRKSSKSSIRPHYYTITELPEHLREEFITVGLIWADEVKPKMNLFLEPIYRKLKEAFEEGITWPCPETGEERLTRVNAPSMIADKPARAEVGNFMHLGCRYGCETCDLRTIKCSAKPGRKRKKIFPYPEEEPVPRTKKRMLAQARKADELNIRPDRQVVAKSSRINVKEITGNQNYIKKPSINLTTEWL</sequence>
<comment type="caution">
    <text evidence="1">The sequence shown here is derived from an EMBL/GenBank/DDBJ whole genome shotgun (WGS) entry which is preliminary data.</text>
</comment>
<protein>
    <submittedName>
        <fullName evidence="1">Uncharacterized protein</fullName>
    </submittedName>
</protein>
<proteinExistence type="predicted"/>
<reference evidence="1" key="1">
    <citation type="submission" date="2023-04" db="EMBL/GenBank/DDBJ databases">
        <title>A chromosome-level genome assembly of the parasitoid wasp Eretmocerus hayati.</title>
        <authorList>
            <person name="Zhong Y."/>
            <person name="Liu S."/>
            <person name="Liu Y."/>
        </authorList>
    </citation>
    <scope>NUCLEOTIDE SEQUENCE</scope>
    <source>
        <strain evidence="1">ZJU_SS_LIU_2023</strain>
    </source>
</reference>
<organism evidence="1 2">
    <name type="scientific">Eretmocerus hayati</name>
    <dbReference type="NCBI Taxonomy" id="131215"/>
    <lineage>
        <taxon>Eukaryota</taxon>
        <taxon>Metazoa</taxon>
        <taxon>Ecdysozoa</taxon>
        <taxon>Arthropoda</taxon>
        <taxon>Hexapoda</taxon>
        <taxon>Insecta</taxon>
        <taxon>Pterygota</taxon>
        <taxon>Neoptera</taxon>
        <taxon>Endopterygota</taxon>
        <taxon>Hymenoptera</taxon>
        <taxon>Apocrita</taxon>
        <taxon>Proctotrupomorpha</taxon>
        <taxon>Chalcidoidea</taxon>
        <taxon>Aphelinidae</taxon>
        <taxon>Aphelininae</taxon>
        <taxon>Eretmocerus</taxon>
    </lineage>
</organism>
<dbReference type="EMBL" id="CM056743">
    <property type="protein sequence ID" value="KAJ8669164.1"/>
    <property type="molecule type" value="Genomic_DNA"/>
</dbReference>